<evidence type="ECO:0000313" key="4">
    <source>
        <dbReference type="EMBL" id="KAF3332719.1"/>
    </source>
</evidence>
<dbReference type="InterPro" id="IPR008978">
    <property type="entry name" value="HSP20-like_chaperone"/>
</dbReference>
<dbReference type="Gene3D" id="2.60.40.790">
    <property type="match status" value="1"/>
</dbReference>
<reference evidence="4" key="1">
    <citation type="submission" date="2020-01" db="EMBL/GenBank/DDBJ databases">
        <title>Genome sequence of Kobresia littledalei, the first chromosome-level genome in the family Cyperaceae.</title>
        <authorList>
            <person name="Qu G."/>
        </authorList>
    </citation>
    <scope>NUCLEOTIDE SEQUENCE</scope>
    <source>
        <strain evidence="4">C.B.Clarke</strain>
        <tissue evidence="4">Leaf</tissue>
    </source>
</reference>
<dbReference type="SUPFAM" id="SSF52540">
    <property type="entry name" value="P-loop containing nucleoside triphosphate hydrolases"/>
    <property type="match status" value="1"/>
</dbReference>
<gene>
    <name evidence="4" type="ORF">FCM35_KLT02296</name>
</gene>
<dbReference type="InterPro" id="IPR053262">
    <property type="entry name" value="ArsA_ATPase-like"/>
</dbReference>
<dbReference type="InterPro" id="IPR025723">
    <property type="entry name" value="ArsA/GET3_ATPase-like"/>
</dbReference>
<sequence length="427" mass="47202">MDCTVLLSSSLNPLIRNPRRISRKIYRPFVIMATSGDSISAENKAPKLVTFIGKGGSGKTTASVLASRYYASEGLRTCLVVHSQDPTAENLMGCRLQSTPTECGTNLFAIKLETSKMLLEPLDRLKKVDARLNLTQGILEKIVGEELGVLPGMDSFAPVLALQNLINLFSEQKGSSEKEYDVVVFDGMSSEETLRLIGATERARSYLKYVKDLAEKTDIGRLTSPSIIKLVYDSVRMHGRTSEGKTSSEIWTEIEGLIEKTSLWLTNPRNFGCYIVMDLTRPSSISAALRYWGCAIQAGTHVSAAFGFLPQVSPFEKEASEKFSPLPFSIIPLDSSVDSFTSSAKDLLKCRPNCKYSYVTFDPKEKVVTLFMPGFDKSEIKLFQYRGGLELLVEAGDQRRIIKLPGSMQGKVAGAKFADRDLIIKLR</sequence>
<keyword evidence="5" id="KW-1185">Reference proteome</keyword>
<comment type="caution">
    <text evidence="4">The sequence shown here is derived from an EMBL/GenBank/DDBJ whole genome shotgun (WGS) entry which is preliminary data.</text>
</comment>
<evidence type="ECO:0000313" key="5">
    <source>
        <dbReference type="Proteomes" id="UP000623129"/>
    </source>
</evidence>
<dbReference type="OrthoDB" id="1909609at2759"/>
<accession>A0A833RBI6</accession>
<dbReference type="InterPro" id="IPR027417">
    <property type="entry name" value="P-loop_NTPase"/>
</dbReference>
<proteinExistence type="inferred from homology"/>
<protein>
    <submittedName>
        <fullName evidence="4">Anion-transporting ATPase</fullName>
    </submittedName>
</protein>
<dbReference type="EMBL" id="SWLB01000011">
    <property type="protein sequence ID" value="KAF3332719.1"/>
    <property type="molecule type" value="Genomic_DNA"/>
</dbReference>
<feature type="domain" description="ArsA/GET3 Anion-transporting ATPase-like" evidence="2">
    <location>
        <begin position="47"/>
        <end position="226"/>
    </location>
</feature>
<evidence type="ECO:0000256" key="1">
    <source>
        <dbReference type="ARBA" id="ARBA00011040"/>
    </source>
</evidence>
<dbReference type="Pfam" id="PF02374">
    <property type="entry name" value="ArsA_ATPase"/>
    <property type="match status" value="1"/>
</dbReference>
<dbReference type="PANTHER" id="PTHR43868">
    <property type="entry name" value="OS02G0711200 PROTEIN"/>
    <property type="match status" value="1"/>
</dbReference>
<organism evidence="4 5">
    <name type="scientific">Carex littledalei</name>
    <dbReference type="NCBI Taxonomy" id="544730"/>
    <lineage>
        <taxon>Eukaryota</taxon>
        <taxon>Viridiplantae</taxon>
        <taxon>Streptophyta</taxon>
        <taxon>Embryophyta</taxon>
        <taxon>Tracheophyta</taxon>
        <taxon>Spermatophyta</taxon>
        <taxon>Magnoliopsida</taxon>
        <taxon>Liliopsida</taxon>
        <taxon>Poales</taxon>
        <taxon>Cyperaceae</taxon>
        <taxon>Cyperoideae</taxon>
        <taxon>Cariceae</taxon>
        <taxon>Carex</taxon>
        <taxon>Carex subgen. Euthyceras</taxon>
    </lineage>
</organism>
<dbReference type="CDD" id="cd02035">
    <property type="entry name" value="ArsA"/>
    <property type="match status" value="1"/>
</dbReference>
<evidence type="ECO:0000259" key="3">
    <source>
        <dbReference type="Pfam" id="PF17886"/>
    </source>
</evidence>
<evidence type="ECO:0000259" key="2">
    <source>
        <dbReference type="Pfam" id="PF02374"/>
    </source>
</evidence>
<dbReference type="InterPro" id="IPR040612">
    <property type="entry name" value="ArsA_HSP20-like"/>
</dbReference>
<comment type="similarity">
    <text evidence="1">Belongs to the arsA ATPase family.</text>
</comment>
<feature type="domain" description="ArsA HSP20-like" evidence="3">
    <location>
        <begin position="365"/>
        <end position="425"/>
    </location>
</feature>
<dbReference type="Proteomes" id="UP000623129">
    <property type="component" value="Unassembled WGS sequence"/>
</dbReference>
<name>A0A833RBI6_9POAL</name>
<dbReference type="Pfam" id="PF17886">
    <property type="entry name" value="ArsA_HSP20"/>
    <property type="match status" value="1"/>
</dbReference>
<dbReference type="AlphaFoldDB" id="A0A833RBI6"/>
<dbReference type="PANTHER" id="PTHR43868:SF1">
    <property type="entry name" value="P-LOOP CONTAINING NUCLEOSIDE TRIPHOSPHATE HYDROLASES SUPERFAMILY PROTEIN"/>
    <property type="match status" value="1"/>
</dbReference>
<dbReference type="Gene3D" id="3.40.50.300">
    <property type="entry name" value="P-loop containing nucleotide triphosphate hydrolases"/>
    <property type="match status" value="1"/>
</dbReference>